<comment type="caution">
    <text evidence="4">The sequence shown here is derived from an EMBL/GenBank/DDBJ whole genome shotgun (WGS) entry which is preliminary data.</text>
</comment>
<dbReference type="EMBL" id="QLLG01000292">
    <property type="protein sequence ID" value="RMX64713.1"/>
    <property type="molecule type" value="Genomic_DNA"/>
</dbReference>
<dbReference type="InterPro" id="IPR015590">
    <property type="entry name" value="Aldehyde_DH_dom"/>
</dbReference>
<dbReference type="PANTHER" id="PTHR43860">
    <property type="entry name" value="BETAINE ALDEHYDE DEHYDROGENASE"/>
    <property type="match status" value="1"/>
</dbReference>
<comment type="similarity">
    <text evidence="1">Belongs to the aldehyde dehydrogenase family.</text>
</comment>
<keyword evidence="2" id="KW-0520">NAD</keyword>
<gene>
    <name evidence="4" type="ORF">DD238_005669</name>
</gene>
<dbReference type="Gene3D" id="3.40.605.10">
    <property type="entry name" value="Aldehyde Dehydrogenase, Chain A, domain 1"/>
    <property type="match status" value="1"/>
</dbReference>
<organism evidence="4 5">
    <name type="scientific">Peronospora effusa</name>
    <dbReference type="NCBI Taxonomy" id="542832"/>
    <lineage>
        <taxon>Eukaryota</taxon>
        <taxon>Sar</taxon>
        <taxon>Stramenopiles</taxon>
        <taxon>Oomycota</taxon>
        <taxon>Peronosporomycetes</taxon>
        <taxon>Peronosporales</taxon>
        <taxon>Peronosporaceae</taxon>
        <taxon>Peronospora</taxon>
    </lineage>
</organism>
<dbReference type="InterPro" id="IPR016161">
    <property type="entry name" value="Ald_DH/histidinol_DH"/>
</dbReference>
<keyword evidence="5" id="KW-1185">Reference proteome</keyword>
<dbReference type="SUPFAM" id="SSF53720">
    <property type="entry name" value="ALDH-like"/>
    <property type="match status" value="1"/>
</dbReference>
<dbReference type="STRING" id="542832.A0A3M6VET7"/>
<dbReference type="AlphaFoldDB" id="A0A3M6VET7"/>
<name>A0A3M6VET7_9STRA</name>
<accession>A0A3M6VET7</accession>
<reference evidence="4 5" key="1">
    <citation type="submission" date="2018-06" db="EMBL/GenBank/DDBJ databases">
        <title>Comparative genomics of downy mildews reveals potential adaptations to biotrophy.</title>
        <authorList>
            <person name="Fletcher K."/>
            <person name="Klosterman S.J."/>
            <person name="Derevnina L."/>
            <person name="Martin F."/>
            <person name="Koike S."/>
            <person name="Reyes Chin-Wo S."/>
            <person name="Mou B."/>
            <person name="Michelmore R."/>
        </authorList>
    </citation>
    <scope>NUCLEOTIDE SEQUENCE [LARGE SCALE GENOMIC DNA]</scope>
    <source>
        <strain evidence="4 5">R14</strain>
    </source>
</reference>
<evidence type="ECO:0000256" key="2">
    <source>
        <dbReference type="ARBA" id="ARBA00023027"/>
    </source>
</evidence>
<evidence type="ECO:0000313" key="5">
    <source>
        <dbReference type="Proteomes" id="UP000282087"/>
    </source>
</evidence>
<proteinExistence type="inferred from homology"/>
<evidence type="ECO:0000256" key="1">
    <source>
        <dbReference type="ARBA" id="ARBA00009986"/>
    </source>
</evidence>
<evidence type="ECO:0000313" key="4">
    <source>
        <dbReference type="EMBL" id="RMX64713.1"/>
    </source>
</evidence>
<dbReference type="Pfam" id="PF00171">
    <property type="entry name" value="Aldedh"/>
    <property type="match status" value="1"/>
</dbReference>
<dbReference type="Proteomes" id="UP000282087">
    <property type="component" value="Unassembled WGS sequence"/>
</dbReference>
<evidence type="ECO:0000259" key="3">
    <source>
        <dbReference type="Pfam" id="PF00171"/>
    </source>
</evidence>
<sequence>MGNLVVKRINTLSHLETINNGKPLDEAVWNMEGVSSCFEYYAKAAEILDACQFEKVELPLENFLGELNYEPVSVVAAIIPWNYPALMALWFCQQLSTLDALWCRSYPRSLL</sequence>
<dbReference type="InterPro" id="IPR016162">
    <property type="entry name" value="Ald_DH_N"/>
</dbReference>
<dbReference type="GO" id="GO:0016491">
    <property type="term" value="F:oxidoreductase activity"/>
    <property type="evidence" value="ECO:0007669"/>
    <property type="project" value="InterPro"/>
</dbReference>
<feature type="domain" description="Aldehyde dehydrogenase" evidence="3">
    <location>
        <begin position="3"/>
        <end position="90"/>
    </location>
</feature>
<protein>
    <recommendedName>
        <fullName evidence="3">Aldehyde dehydrogenase domain-containing protein</fullName>
    </recommendedName>
</protein>
<dbReference type="PANTHER" id="PTHR43860:SF2">
    <property type="entry name" value="BETAINE ALDEHYDE DEHYDROGENASE-RELATED"/>
    <property type="match status" value="1"/>
</dbReference>
<dbReference type="OrthoDB" id="310895at2759"/>